<dbReference type="InterPro" id="IPR029068">
    <property type="entry name" value="Glyas_Bleomycin-R_OHBP_Dase"/>
</dbReference>
<evidence type="ECO:0000313" key="2">
    <source>
        <dbReference type="EMBL" id="TDQ04867.1"/>
    </source>
</evidence>
<dbReference type="Pfam" id="PF00903">
    <property type="entry name" value="Glyoxalase"/>
    <property type="match status" value="1"/>
</dbReference>
<sequence>MTAPEGYSTVQPWLVSRDTGGLLDFISAAFGGTELARIPTEDGGIGHAEIKVGDSILLAFDARPDWPDTPSMLRIYVEDADRAFEQAVAAGARVVTPLSNAAWGDRGGRVRDPFGNIWWLVAHVEDVPPEEIGVRLQDPRYAESMRHAQESLDAELGGGGWSSRPVL</sequence>
<dbReference type="PANTHER" id="PTHR34109">
    <property type="entry name" value="BNAUNNG04460D PROTEIN-RELATED"/>
    <property type="match status" value="1"/>
</dbReference>
<evidence type="ECO:0000259" key="1">
    <source>
        <dbReference type="PROSITE" id="PS51819"/>
    </source>
</evidence>
<dbReference type="RefSeq" id="WP_133847713.1">
    <property type="nucleotide sequence ID" value="NZ_SNXZ01000001.1"/>
</dbReference>
<dbReference type="OrthoDB" id="9795306at2"/>
<protein>
    <submittedName>
        <fullName evidence="2">Putative glyoxalase superfamily protein PhnB</fullName>
    </submittedName>
</protein>
<reference evidence="2 3" key="1">
    <citation type="submission" date="2019-03" db="EMBL/GenBank/DDBJ databases">
        <title>Genomic Encyclopedia of Type Strains, Phase IV (KMG-IV): sequencing the most valuable type-strain genomes for metagenomic binning, comparative biology and taxonomic classification.</title>
        <authorList>
            <person name="Goeker M."/>
        </authorList>
    </citation>
    <scope>NUCLEOTIDE SEQUENCE [LARGE SCALE GENOMIC DNA]</scope>
    <source>
        <strain evidence="2 3">DSM 45361</strain>
    </source>
</reference>
<dbReference type="PANTHER" id="PTHR34109:SF1">
    <property type="entry name" value="VOC DOMAIN-CONTAINING PROTEIN"/>
    <property type="match status" value="1"/>
</dbReference>
<comment type="caution">
    <text evidence="2">The sequence shown here is derived from an EMBL/GenBank/DDBJ whole genome shotgun (WGS) entry which is preliminary data.</text>
</comment>
<gene>
    <name evidence="2" type="ORF">EV186_101827</name>
</gene>
<accession>A0A4R6SLN0</accession>
<dbReference type="Proteomes" id="UP000295444">
    <property type="component" value="Unassembled WGS sequence"/>
</dbReference>
<feature type="domain" description="VOC" evidence="1">
    <location>
        <begin position="6"/>
        <end position="123"/>
    </location>
</feature>
<proteinExistence type="predicted"/>
<dbReference type="InterPro" id="IPR037523">
    <property type="entry name" value="VOC_core"/>
</dbReference>
<dbReference type="SUPFAM" id="SSF54593">
    <property type="entry name" value="Glyoxalase/Bleomycin resistance protein/Dihydroxybiphenyl dioxygenase"/>
    <property type="match status" value="1"/>
</dbReference>
<dbReference type="AlphaFoldDB" id="A0A4R6SLN0"/>
<dbReference type="PROSITE" id="PS51819">
    <property type="entry name" value="VOC"/>
    <property type="match status" value="1"/>
</dbReference>
<dbReference type="EMBL" id="SNXZ01000001">
    <property type="protein sequence ID" value="TDQ04867.1"/>
    <property type="molecule type" value="Genomic_DNA"/>
</dbReference>
<dbReference type="InterPro" id="IPR004360">
    <property type="entry name" value="Glyas_Fos-R_dOase_dom"/>
</dbReference>
<evidence type="ECO:0000313" key="3">
    <source>
        <dbReference type="Proteomes" id="UP000295444"/>
    </source>
</evidence>
<dbReference type="CDD" id="cd07246">
    <property type="entry name" value="VOC_like"/>
    <property type="match status" value="1"/>
</dbReference>
<dbReference type="Gene3D" id="3.30.720.120">
    <property type="match status" value="1"/>
</dbReference>
<organism evidence="2 3">
    <name type="scientific">Labedaea rhizosphaerae</name>
    <dbReference type="NCBI Taxonomy" id="598644"/>
    <lineage>
        <taxon>Bacteria</taxon>
        <taxon>Bacillati</taxon>
        <taxon>Actinomycetota</taxon>
        <taxon>Actinomycetes</taxon>
        <taxon>Pseudonocardiales</taxon>
        <taxon>Pseudonocardiaceae</taxon>
        <taxon>Labedaea</taxon>
    </lineage>
</organism>
<keyword evidence="3" id="KW-1185">Reference proteome</keyword>
<dbReference type="Gene3D" id="3.30.720.110">
    <property type="match status" value="1"/>
</dbReference>
<name>A0A4R6SLN0_LABRH</name>